<dbReference type="InterPro" id="IPR050706">
    <property type="entry name" value="Cyclic-di-GMP_PDE-like"/>
</dbReference>
<evidence type="ECO:0000259" key="4">
    <source>
        <dbReference type="PROSITE" id="PS51371"/>
    </source>
</evidence>
<dbReference type="InterPro" id="IPR035919">
    <property type="entry name" value="EAL_sf"/>
</dbReference>
<dbReference type="Gene3D" id="3.10.580.10">
    <property type="entry name" value="CBS-domain"/>
    <property type="match status" value="1"/>
</dbReference>
<dbReference type="NCBIfam" id="TIGR00254">
    <property type="entry name" value="GGDEF"/>
    <property type="match status" value="1"/>
</dbReference>
<dbReference type="PANTHER" id="PTHR33121">
    <property type="entry name" value="CYCLIC DI-GMP PHOSPHODIESTERASE PDEF"/>
    <property type="match status" value="1"/>
</dbReference>
<feature type="domain" description="CBS" evidence="4">
    <location>
        <begin position="283"/>
        <end position="342"/>
    </location>
</feature>
<dbReference type="Gene3D" id="3.20.20.450">
    <property type="entry name" value="EAL domain"/>
    <property type="match status" value="1"/>
</dbReference>
<gene>
    <name evidence="5" type="ORF">SNE35_26275</name>
</gene>
<dbReference type="SMART" id="SM00052">
    <property type="entry name" value="EAL"/>
    <property type="match status" value="1"/>
</dbReference>
<dbReference type="InterPro" id="IPR000644">
    <property type="entry name" value="CBS_dom"/>
</dbReference>
<dbReference type="InterPro" id="IPR043128">
    <property type="entry name" value="Rev_trsase/Diguanyl_cyclase"/>
</dbReference>
<evidence type="ECO:0000259" key="2">
    <source>
        <dbReference type="PROSITE" id="PS50883"/>
    </source>
</evidence>
<dbReference type="CDD" id="cd01948">
    <property type="entry name" value="EAL"/>
    <property type="match status" value="1"/>
</dbReference>
<dbReference type="Gene3D" id="3.30.70.270">
    <property type="match status" value="1"/>
</dbReference>
<dbReference type="PANTHER" id="PTHR33121:SF76">
    <property type="entry name" value="SIGNALING PROTEIN"/>
    <property type="match status" value="1"/>
</dbReference>
<dbReference type="SMART" id="SM00267">
    <property type="entry name" value="GGDEF"/>
    <property type="match status" value="1"/>
</dbReference>
<feature type="domain" description="EAL" evidence="2">
    <location>
        <begin position="8"/>
        <end position="258"/>
    </location>
</feature>
<dbReference type="RefSeq" id="WP_320426000.1">
    <property type="nucleotide sequence ID" value="NZ_JAXCLA010000009.1"/>
</dbReference>
<dbReference type="Pfam" id="PF00990">
    <property type="entry name" value="GGDEF"/>
    <property type="match status" value="1"/>
</dbReference>
<name>A0ABU5DS14_9BURK</name>
<dbReference type="InterPro" id="IPR001633">
    <property type="entry name" value="EAL_dom"/>
</dbReference>
<dbReference type="Pfam" id="PF00563">
    <property type="entry name" value="EAL"/>
    <property type="match status" value="1"/>
</dbReference>
<dbReference type="InterPro" id="IPR000160">
    <property type="entry name" value="GGDEF_dom"/>
</dbReference>
<keyword evidence="1" id="KW-0129">CBS domain</keyword>
<dbReference type="PROSITE" id="PS50887">
    <property type="entry name" value="GGDEF"/>
    <property type="match status" value="1"/>
</dbReference>
<dbReference type="SUPFAM" id="SSF141868">
    <property type="entry name" value="EAL domain-like"/>
    <property type="match status" value="1"/>
</dbReference>
<dbReference type="PROSITE" id="PS51371">
    <property type="entry name" value="CBS"/>
    <property type="match status" value="1"/>
</dbReference>
<accession>A0ABU5DS14</accession>
<dbReference type="EMBL" id="JAXCLA010000009">
    <property type="protein sequence ID" value="MDY0748034.1"/>
    <property type="molecule type" value="Genomic_DNA"/>
</dbReference>
<evidence type="ECO:0000256" key="1">
    <source>
        <dbReference type="PROSITE-ProRule" id="PRU00703"/>
    </source>
</evidence>
<sequence>MTPHAPVTQSLKIELDQLIASQNFDIHFQPIVDVAKGRIMGYEALTRAPATSALHSPLVLFDLAATVGRLIELERLITRRIARRFIELQLPGRLFMNLTADTLVAAKDRHELIAQDLGAIGVRPSSVVLELTETRPVIDMESLDQTAESLRQVGFSLALDDLGEGFASLKRWVDLRPEFVKIDRHFIDGVAGDPLKQQFVRSILEMASQSEACVIAEGVEQEGDLRILRGIGIHLCQGYFFARPSPTPRTSLRAEIVQQLNLDPVEGATSESEAKKEIVARDLSRAVPTAHPAMTCSDVIALFAADEHLYSMPVLDGDGPPLGILRSASVLKRGAERFFVDLFGRKSCLELMDRSPLVFDAEASLQTMSEAVANTDDRYMVDGFLITRQGRYVGAGRTSDLFKAIASHQLLLARDANPLTLLPGNVMIERQMAALLNSGEEFVVAYWDLTSFKPFNDTLGYRAGDEVIRYVGRLLTESVDDSGGFVGHVGGDDFITLLTTPDWEAQLGRICKDFDHGLHRFVDVDTALNGGYRARSRQGEETFYRLPTLCAGVLKIAPGQFSSVRQVSLGLVEPKRRAKAILDRSGFFIERRRT</sequence>
<reference evidence="5 6" key="1">
    <citation type="submission" date="2023-11" db="EMBL/GenBank/DDBJ databases">
        <title>Paucibacter sp. nov., isolated from fresh soil in Korea.</title>
        <authorList>
            <person name="Le N.T.T."/>
        </authorList>
    </citation>
    <scope>NUCLEOTIDE SEQUENCE [LARGE SCALE GENOMIC DNA]</scope>
    <source>
        <strain evidence="5 6">R3-3</strain>
    </source>
</reference>
<evidence type="ECO:0000313" key="5">
    <source>
        <dbReference type="EMBL" id="MDY0748034.1"/>
    </source>
</evidence>
<evidence type="ECO:0000259" key="3">
    <source>
        <dbReference type="PROSITE" id="PS50887"/>
    </source>
</evidence>
<dbReference type="Pfam" id="PF00571">
    <property type="entry name" value="CBS"/>
    <property type="match status" value="1"/>
</dbReference>
<feature type="domain" description="GGDEF" evidence="3">
    <location>
        <begin position="440"/>
        <end position="592"/>
    </location>
</feature>
<dbReference type="PROSITE" id="PS50883">
    <property type="entry name" value="EAL"/>
    <property type="match status" value="1"/>
</dbReference>
<dbReference type="SUPFAM" id="SSF54631">
    <property type="entry name" value="CBS-domain pair"/>
    <property type="match status" value="1"/>
</dbReference>
<organism evidence="5 6">
    <name type="scientific">Roseateles agri</name>
    <dbReference type="NCBI Taxonomy" id="3098619"/>
    <lineage>
        <taxon>Bacteria</taxon>
        <taxon>Pseudomonadati</taxon>
        <taxon>Pseudomonadota</taxon>
        <taxon>Betaproteobacteria</taxon>
        <taxon>Burkholderiales</taxon>
        <taxon>Sphaerotilaceae</taxon>
        <taxon>Roseateles</taxon>
    </lineage>
</organism>
<comment type="caution">
    <text evidence="5">The sequence shown here is derived from an EMBL/GenBank/DDBJ whole genome shotgun (WGS) entry which is preliminary data.</text>
</comment>
<dbReference type="InterPro" id="IPR029787">
    <property type="entry name" value="Nucleotide_cyclase"/>
</dbReference>
<proteinExistence type="predicted"/>
<dbReference type="Proteomes" id="UP001285263">
    <property type="component" value="Unassembled WGS sequence"/>
</dbReference>
<evidence type="ECO:0000313" key="6">
    <source>
        <dbReference type="Proteomes" id="UP001285263"/>
    </source>
</evidence>
<dbReference type="InterPro" id="IPR046342">
    <property type="entry name" value="CBS_dom_sf"/>
</dbReference>
<dbReference type="SUPFAM" id="SSF55073">
    <property type="entry name" value="Nucleotide cyclase"/>
    <property type="match status" value="1"/>
</dbReference>
<keyword evidence="6" id="KW-1185">Reference proteome</keyword>
<protein>
    <submittedName>
        <fullName evidence="5">GGDEF domain-containing protein</fullName>
    </submittedName>
</protein>